<dbReference type="EMBL" id="JAPDNT010000001">
    <property type="protein sequence ID" value="MCW3473195.1"/>
    <property type="molecule type" value="Genomic_DNA"/>
</dbReference>
<sequence>MHATDVDIPTLPPIVASDHAPASALDALQIKGIRQQLSLTPAAAQINRGSANPALTSPRVPDRRRPGRVEYTSPELIALLRQTSRPVVPDARRAIPAAETARAGNDAPGTVNNQSFGIEPLAPYTARNAARTGDHSPGKQYYGEDGELPYSLHITILVEDSANG</sequence>
<name>A0AA42CFV6_9PROT</name>
<reference evidence="2" key="2">
    <citation type="submission" date="2022-10" db="EMBL/GenBank/DDBJ databases">
        <authorList>
            <person name="Trinh H.N."/>
        </authorList>
    </citation>
    <scope>NUCLEOTIDE SEQUENCE</scope>
    <source>
        <strain evidence="2">RN2-1</strain>
    </source>
</reference>
<proteinExistence type="predicted"/>
<dbReference type="Proteomes" id="UP001165679">
    <property type="component" value="Unassembled WGS sequence"/>
</dbReference>
<evidence type="ECO:0000256" key="1">
    <source>
        <dbReference type="SAM" id="MobiDB-lite"/>
    </source>
</evidence>
<dbReference type="AlphaFoldDB" id="A0AA42CFV6"/>
<keyword evidence="3" id="KW-1185">Reference proteome</keyword>
<evidence type="ECO:0000313" key="3">
    <source>
        <dbReference type="Proteomes" id="UP001165679"/>
    </source>
</evidence>
<evidence type="ECO:0000313" key="2">
    <source>
        <dbReference type="EMBL" id="MCW3473195.1"/>
    </source>
</evidence>
<organism evidence="2 3">
    <name type="scientific">Limobrevibacterium gyesilva</name>
    <dbReference type="NCBI Taxonomy" id="2991712"/>
    <lineage>
        <taxon>Bacteria</taxon>
        <taxon>Pseudomonadati</taxon>
        <taxon>Pseudomonadota</taxon>
        <taxon>Alphaproteobacteria</taxon>
        <taxon>Acetobacterales</taxon>
        <taxon>Acetobacteraceae</taxon>
        <taxon>Limobrevibacterium</taxon>
    </lineage>
</organism>
<accession>A0AA42CFV6</accession>
<protein>
    <submittedName>
        <fullName evidence="2">Uncharacterized protein</fullName>
    </submittedName>
</protein>
<comment type="caution">
    <text evidence="2">The sequence shown here is derived from an EMBL/GenBank/DDBJ whole genome shotgun (WGS) entry which is preliminary data.</text>
</comment>
<gene>
    <name evidence="2" type="ORF">OL599_01260</name>
</gene>
<feature type="region of interest" description="Disordered" evidence="1">
    <location>
        <begin position="49"/>
        <end position="71"/>
    </location>
</feature>
<reference evidence="2" key="1">
    <citation type="submission" date="2022-09" db="EMBL/GenBank/DDBJ databases">
        <title>Rhodovastum sp. nov. RN2-1 isolated from soil in Seongnam, South Korea.</title>
        <authorList>
            <person name="Le N.T."/>
        </authorList>
    </citation>
    <scope>NUCLEOTIDE SEQUENCE</scope>
    <source>
        <strain evidence="2">RN2-1</strain>
    </source>
</reference>